<sequence>MRKTRAFLQVAQVWNLQGIKWKHDGAAIEKTVGGNESWVCGKSRWREIKNVMKILGNNPSWVIYMFILLYLLSGKLLGGNGLGSDLHLNQIWGMGGLGWYAEHHRAYTTSLMRVESRWGEVGPNRFAGGNIL</sequence>
<protein>
    <submittedName>
        <fullName evidence="2">Uncharacterized protein</fullName>
    </submittedName>
</protein>
<accession>A0A5N6MDK1</accession>
<evidence type="ECO:0000256" key="1">
    <source>
        <dbReference type="SAM" id="Phobius"/>
    </source>
</evidence>
<evidence type="ECO:0000313" key="2">
    <source>
        <dbReference type="EMBL" id="KAD3338674.1"/>
    </source>
</evidence>
<reference evidence="2 3" key="1">
    <citation type="submission" date="2019-05" db="EMBL/GenBank/DDBJ databases">
        <title>Mikania micrantha, genome provides insights into the molecular mechanism of rapid growth.</title>
        <authorList>
            <person name="Liu B."/>
        </authorList>
    </citation>
    <scope>NUCLEOTIDE SEQUENCE [LARGE SCALE GENOMIC DNA]</scope>
    <source>
        <strain evidence="2">NLD-2019</strain>
        <tissue evidence="2">Leaf</tissue>
    </source>
</reference>
<evidence type="ECO:0000313" key="3">
    <source>
        <dbReference type="Proteomes" id="UP000326396"/>
    </source>
</evidence>
<keyword evidence="3" id="KW-1185">Reference proteome</keyword>
<keyword evidence="1" id="KW-1133">Transmembrane helix</keyword>
<organism evidence="2 3">
    <name type="scientific">Mikania micrantha</name>
    <name type="common">bitter vine</name>
    <dbReference type="NCBI Taxonomy" id="192012"/>
    <lineage>
        <taxon>Eukaryota</taxon>
        <taxon>Viridiplantae</taxon>
        <taxon>Streptophyta</taxon>
        <taxon>Embryophyta</taxon>
        <taxon>Tracheophyta</taxon>
        <taxon>Spermatophyta</taxon>
        <taxon>Magnoliopsida</taxon>
        <taxon>eudicotyledons</taxon>
        <taxon>Gunneridae</taxon>
        <taxon>Pentapetalae</taxon>
        <taxon>asterids</taxon>
        <taxon>campanulids</taxon>
        <taxon>Asterales</taxon>
        <taxon>Asteraceae</taxon>
        <taxon>Asteroideae</taxon>
        <taxon>Heliantheae alliance</taxon>
        <taxon>Eupatorieae</taxon>
        <taxon>Mikania</taxon>
    </lineage>
</organism>
<comment type="caution">
    <text evidence="2">The sequence shown here is derived from an EMBL/GenBank/DDBJ whole genome shotgun (WGS) entry which is preliminary data.</text>
</comment>
<keyword evidence="1" id="KW-0472">Membrane</keyword>
<dbReference type="EMBL" id="SZYD01000016">
    <property type="protein sequence ID" value="KAD3338674.1"/>
    <property type="molecule type" value="Genomic_DNA"/>
</dbReference>
<proteinExistence type="predicted"/>
<feature type="transmembrane region" description="Helical" evidence="1">
    <location>
        <begin position="54"/>
        <end position="72"/>
    </location>
</feature>
<dbReference type="AlphaFoldDB" id="A0A5N6MDK1"/>
<dbReference type="Proteomes" id="UP000326396">
    <property type="component" value="Linkage Group LG6"/>
</dbReference>
<keyword evidence="1" id="KW-0812">Transmembrane</keyword>
<gene>
    <name evidence="2" type="ORF">E3N88_34195</name>
</gene>
<name>A0A5N6MDK1_9ASTR</name>